<evidence type="ECO:0000313" key="2">
    <source>
        <dbReference type="EMBL" id="AYC65683.1"/>
    </source>
</evidence>
<sequence length="109" mass="11959">MKGIFGTPIGISKIFEVSTLNFFYFIRLQWKFILRRAKPLPLTALFTLPLPYVRLLPPCLPQEGKQGKGRATGEGGRKVRGSPQARSAWPYGGKGVPAGYLLSLPSAGR</sequence>
<dbReference type="AlphaFoldDB" id="A0A386B1Y8"/>
<keyword evidence="2" id="KW-0150">Chloroplast</keyword>
<reference evidence="2" key="2">
    <citation type="journal article" date="2019" name="Mol. Phylogenet. Evol.">
        <title>Reassessment of the classification of bryopsidales (chlorophyta) based on chloroplast phylogenomic analyses.</title>
        <authorList>
            <person name="Cremen M.C."/>
            <person name="Leliaert F."/>
            <person name="West J."/>
            <person name="Lam D.W."/>
            <person name="Shimada S."/>
            <person name="Lopez-Bautista J.M."/>
            <person name="Verbruggen H."/>
        </authorList>
    </citation>
    <scope>NUCLEOTIDE SEQUENCE</scope>
</reference>
<dbReference type="EMBL" id="MH591112">
    <property type="protein sequence ID" value="AYC65683.1"/>
    <property type="molecule type" value="Genomic_DNA"/>
</dbReference>
<organism evidence="2">
    <name type="scientific">Udotea flabellum</name>
    <dbReference type="NCBI Taxonomy" id="170437"/>
    <lineage>
        <taxon>Eukaryota</taxon>
        <taxon>Viridiplantae</taxon>
        <taxon>Chlorophyta</taxon>
        <taxon>core chlorophytes</taxon>
        <taxon>Ulvophyceae</taxon>
        <taxon>TCBD clade</taxon>
        <taxon>Bryopsidales</taxon>
        <taxon>Halimedineae</taxon>
        <taxon>Halimedaceae</taxon>
        <taxon>Udoteae</taxon>
        <taxon>Udotea</taxon>
    </lineage>
</organism>
<dbReference type="GeneID" id="38279632"/>
<protein>
    <submittedName>
        <fullName evidence="2">Uncharacterized protein</fullName>
    </submittedName>
</protein>
<gene>
    <name evidence="2" type="primary">orf109</name>
</gene>
<dbReference type="RefSeq" id="YP_009519641.1">
    <property type="nucleotide sequence ID" value="NC_039528.1"/>
</dbReference>
<keyword evidence="2" id="KW-0934">Plastid</keyword>
<proteinExistence type="predicted"/>
<reference evidence="2" key="1">
    <citation type="submission" date="2018-07" db="EMBL/GenBank/DDBJ databases">
        <authorList>
            <person name="Quirk P.G."/>
            <person name="Krulwich T.A."/>
        </authorList>
    </citation>
    <scope>NUCLEOTIDE SEQUENCE</scope>
</reference>
<evidence type="ECO:0000256" key="1">
    <source>
        <dbReference type="SAM" id="MobiDB-lite"/>
    </source>
</evidence>
<feature type="region of interest" description="Disordered" evidence="1">
    <location>
        <begin position="63"/>
        <end position="90"/>
    </location>
</feature>
<accession>A0A386B1Y8</accession>
<name>A0A386B1Y8_9CHLO</name>
<geneLocation type="chloroplast" evidence="2"/>